<dbReference type="KEGG" id="vg:26622849"/>
<reference evidence="1 2" key="1">
    <citation type="submission" date="2015-03" db="EMBL/GenBank/DDBJ databases">
        <authorList>
            <person name="Melo L.D.R."/>
            <person name="Veiga P."/>
            <person name="Cerca N."/>
            <person name="Kropinski A.M."/>
            <person name="Azeredo J."/>
            <person name="Almeida C."/>
            <person name="Sillankorva S."/>
        </authorList>
    </citation>
    <scope>NUCLEOTIDE SEQUENCE [LARGE SCALE GENOMIC DNA]</scope>
</reference>
<dbReference type="EMBL" id="KP890823">
    <property type="protein sequence ID" value="AKA61912.1"/>
    <property type="molecule type" value="Genomic_DNA"/>
</dbReference>
<name>A0A0G2SSK0_9CAUD</name>
<dbReference type="RefSeq" id="YP_009195468.1">
    <property type="nucleotide sequence ID" value="NC_028762.1"/>
</dbReference>
<protein>
    <submittedName>
        <fullName evidence="1">RNA polymerase binding protein</fullName>
    </submittedName>
</protein>
<gene>
    <name evidence="1" type="ORF">Pm5461_050</name>
</gene>
<organism evidence="1 2">
    <name type="scientific">Proteus phage vB_PmiM_Pm5461</name>
    <dbReference type="NCBI Taxonomy" id="1636250"/>
    <lineage>
        <taxon>Viruses</taxon>
        <taxon>Duplodnaviria</taxon>
        <taxon>Heunggongvirae</taxon>
        <taxon>Uroviricota</taxon>
        <taxon>Caudoviricetes</taxon>
        <taxon>Pantevenvirales</taxon>
        <taxon>Straboviridae</taxon>
        <taxon>Bragavirus</taxon>
        <taxon>Bragavirus pm5461</taxon>
    </lineage>
</organism>
<dbReference type="Pfam" id="PF10789">
    <property type="entry name" value="Phage_RpbA"/>
    <property type="match status" value="1"/>
</dbReference>
<dbReference type="InterPro" id="IPR019725">
    <property type="entry name" value="Phage_T4_P15K_Rpol-bd"/>
</dbReference>
<keyword evidence="2" id="KW-1185">Reference proteome</keyword>
<proteinExistence type="predicted"/>
<dbReference type="GeneID" id="26622849"/>
<accession>A0A0G2SSK0</accession>
<evidence type="ECO:0000313" key="1">
    <source>
        <dbReference type="EMBL" id="AKA61912.1"/>
    </source>
</evidence>
<sequence length="104" mass="11956">MIKETKLKDKDFKNAIRQAWVSQLPESKKSKLKSLPKETKFSFYRSIDSDVSKEYIKLMKAHKEEAIKNGAKLIPGTDILEEKFQIDTTELLLKAALSVIETIK</sequence>
<evidence type="ECO:0000313" key="2">
    <source>
        <dbReference type="Proteomes" id="UP000202749"/>
    </source>
</evidence>
<dbReference type="Proteomes" id="UP000202749">
    <property type="component" value="Segment"/>
</dbReference>